<proteinExistence type="predicted"/>
<dbReference type="GO" id="GO:0045338">
    <property type="term" value="P:farnesyl diphosphate metabolic process"/>
    <property type="evidence" value="ECO:0007669"/>
    <property type="project" value="InterPro"/>
</dbReference>
<dbReference type="EMBL" id="DRQG01000022">
    <property type="protein sequence ID" value="HGY54522.1"/>
    <property type="molecule type" value="Genomic_DNA"/>
</dbReference>
<dbReference type="InterPro" id="IPR033904">
    <property type="entry name" value="Trans_IPPS_HH"/>
</dbReference>
<name>A0A7V4TZJ6_CALAY</name>
<dbReference type="AlphaFoldDB" id="A0A7V4TZJ6"/>
<dbReference type="GO" id="GO:0016114">
    <property type="term" value="P:terpenoid biosynthetic process"/>
    <property type="evidence" value="ECO:0007669"/>
    <property type="project" value="UniProtKB-ARBA"/>
</dbReference>
<dbReference type="GO" id="GO:0051996">
    <property type="term" value="F:squalene synthase [NAD(P)H] activity"/>
    <property type="evidence" value="ECO:0007669"/>
    <property type="project" value="InterPro"/>
</dbReference>
<dbReference type="InterPro" id="IPR008949">
    <property type="entry name" value="Isoprenoid_synthase_dom_sf"/>
</dbReference>
<protein>
    <submittedName>
        <fullName evidence="1">Phytoene/squalene synthase family protein</fullName>
    </submittedName>
</protein>
<comment type="caution">
    <text evidence="1">The sequence shown here is derived from an EMBL/GenBank/DDBJ whole genome shotgun (WGS) entry which is preliminary data.</text>
</comment>
<dbReference type="PANTHER" id="PTHR11626">
    <property type="entry name" value="FARNESYL-DIPHOSPHATE FARNESYLTRANSFERASE"/>
    <property type="match status" value="1"/>
</dbReference>
<dbReference type="Proteomes" id="UP000885779">
    <property type="component" value="Unassembled WGS sequence"/>
</dbReference>
<dbReference type="SUPFAM" id="SSF48576">
    <property type="entry name" value="Terpenoid synthases"/>
    <property type="match status" value="1"/>
</dbReference>
<sequence>MKTVDDTLQQDIQFCLASLPRVSRTFAPTIRLLPKGLEIPVTAAYLLCRIADTIEDNPRLSIQDKDTLLSLFSRMFSEREAVETVFLNAVARLEGDTADDELVRQSQRVFNVFRSFSPTLQKHIGKWVVEMSRGMQQYAQSAVKQRFSFLKSMQELDEYTYYVAGTVGYLLTEIFSFYSTKITPRIKQRLEQLAESFGKGLQLVNIIRDMTTDLRRGQSYIPDELLKKYELTRSSIFEKENAARAEMMFNELIENAVKHLDHALDYILLIPKEETRIRLFCMLPLFWAMRTLEKIQQNTLALLGSEKIKISRGLIRKEYFLAFINMNSNRLTRWHYHNIRKSFYPRLSAAAEA</sequence>
<evidence type="ECO:0000313" key="1">
    <source>
        <dbReference type="EMBL" id="HGY54522.1"/>
    </source>
</evidence>
<dbReference type="Gene3D" id="1.10.600.10">
    <property type="entry name" value="Farnesyl Diphosphate Synthase"/>
    <property type="match status" value="1"/>
</dbReference>
<reference evidence="1" key="1">
    <citation type="journal article" date="2020" name="mSystems">
        <title>Genome- and Community-Level Interaction Insights into Carbon Utilization and Element Cycling Functions of Hydrothermarchaeota in Hydrothermal Sediment.</title>
        <authorList>
            <person name="Zhou Z."/>
            <person name="Liu Y."/>
            <person name="Xu W."/>
            <person name="Pan J."/>
            <person name="Luo Z.H."/>
            <person name="Li M."/>
        </authorList>
    </citation>
    <scope>NUCLEOTIDE SEQUENCE [LARGE SCALE GENOMIC DNA]</scope>
    <source>
        <strain evidence="1">HyVt-577</strain>
    </source>
</reference>
<organism evidence="1">
    <name type="scientific">Caldithrix abyssi</name>
    <dbReference type="NCBI Taxonomy" id="187145"/>
    <lineage>
        <taxon>Bacteria</taxon>
        <taxon>Pseudomonadati</taxon>
        <taxon>Calditrichota</taxon>
        <taxon>Calditrichia</taxon>
        <taxon>Calditrichales</taxon>
        <taxon>Calditrichaceae</taxon>
        <taxon>Caldithrix</taxon>
    </lineage>
</organism>
<dbReference type="Pfam" id="PF00494">
    <property type="entry name" value="SQS_PSY"/>
    <property type="match status" value="1"/>
</dbReference>
<dbReference type="CDD" id="cd00683">
    <property type="entry name" value="Trans_IPPS_HH"/>
    <property type="match status" value="1"/>
</dbReference>
<dbReference type="PANTHER" id="PTHR11626:SF2">
    <property type="entry name" value="SQUALENE SYNTHASE"/>
    <property type="match status" value="1"/>
</dbReference>
<dbReference type="InterPro" id="IPR044844">
    <property type="entry name" value="Trans_IPPS_euk-type"/>
</dbReference>
<gene>
    <name evidence="1" type="ORF">ENK44_02350</name>
</gene>
<accession>A0A7V4TZJ6</accession>
<dbReference type="SFLD" id="SFLDS00005">
    <property type="entry name" value="Isoprenoid_Synthase_Type_I"/>
    <property type="match status" value="1"/>
</dbReference>
<dbReference type="SFLD" id="SFLDG01018">
    <property type="entry name" value="Squalene/Phytoene_Synthase_Lik"/>
    <property type="match status" value="1"/>
</dbReference>
<dbReference type="InterPro" id="IPR002060">
    <property type="entry name" value="Squ/phyt_synthse"/>
</dbReference>